<evidence type="ECO:0000313" key="5">
    <source>
        <dbReference type="Proteomes" id="UP000335538"/>
    </source>
</evidence>
<evidence type="ECO:0000256" key="2">
    <source>
        <dbReference type="SAM" id="MobiDB-lite"/>
    </source>
</evidence>
<comment type="similarity">
    <text evidence="1">Belongs to the amidase family.</text>
</comment>
<dbReference type="PANTHER" id="PTHR11895:SF7">
    <property type="entry name" value="GLUTAMYL-TRNA(GLN) AMIDOTRANSFERASE SUBUNIT A, MITOCHONDRIAL"/>
    <property type="match status" value="1"/>
</dbReference>
<evidence type="ECO:0000313" key="4">
    <source>
        <dbReference type="EMBL" id="VVE77755.1"/>
    </source>
</evidence>
<sequence>MVDRRDFLRISGHLAGATAGVTLLTGTPLRAHAATDPAYLSATDLIAQFRRGSLSPLDVLDAQIRRIESLDKQVNCVTVRHFEDARAAAREAATRYRRGNPRPLEGVTIAVKDEYAVNGWRTTMGSSLLKDAPPAQEDGLVAERLRAAGATRPRSHPRDGAGHRDVAPSRCHCRDGRHRLQRR</sequence>
<name>A0A5E5AYB8_9BURK</name>
<feature type="region of interest" description="Disordered" evidence="2">
    <location>
        <begin position="149"/>
        <end position="183"/>
    </location>
</feature>
<dbReference type="SUPFAM" id="SSF75304">
    <property type="entry name" value="Amidase signature (AS) enzymes"/>
    <property type="match status" value="1"/>
</dbReference>
<evidence type="ECO:0000256" key="1">
    <source>
        <dbReference type="ARBA" id="ARBA00009199"/>
    </source>
</evidence>
<feature type="domain" description="Amidase" evidence="3">
    <location>
        <begin position="58"/>
        <end position="151"/>
    </location>
</feature>
<dbReference type="Proteomes" id="UP000335538">
    <property type="component" value="Unassembled WGS sequence"/>
</dbReference>
<protein>
    <submittedName>
        <fullName evidence="4">Amidase</fullName>
    </submittedName>
</protein>
<proteinExistence type="inferred from homology"/>
<evidence type="ECO:0000259" key="3">
    <source>
        <dbReference type="Pfam" id="PF01425"/>
    </source>
</evidence>
<accession>A0A5E5AYB8</accession>
<dbReference type="InterPro" id="IPR000120">
    <property type="entry name" value="Amidase"/>
</dbReference>
<dbReference type="RefSeq" id="WP_150808671.1">
    <property type="nucleotide sequence ID" value="NZ_CABPSR010000002.1"/>
</dbReference>
<dbReference type="InterPro" id="IPR036928">
    <property type="entry name" value="AS_sf"/>
</dbReference>
<dbReference type="Pfam" id="PF01425">
    <property type="entry name" value="Amidase"/>
    <property type="match status" value="1"/>
</dbReference>
<reference evidence="4 5" key="1">
    <citation type="submission" date="2019-08" db="EMBL/GenBank/DDBJ databases">
        <authorList>
            <person name="Peeters C."/>
        </authorList>
    </citation>
    <scope>NUCLEOTIDE SEQUENCE [LARGE SCALE GENOMIC DNA]</scope>
    <source>
        <strain evidence="4 5">LMG 31121</strain>
    </source>
</reference>
<dbReference type="GO" id="GO:0003824">
    <property type="term" value="F:catalytic activity"/>
    <property type="evidence" value="ECO:0007669"/>
    <property type="project" value="InterPro"/>
</dbReference>
<gene>
    <name evidence="4" type="ORF">PSP31121_01330</name>
</gene>
<dbReference type="InterPro" id="IPR023631">
    <property type="entry name" value="Amidase_dom"/>
</dbReference>
<dbReference type="PANTHER" id="PTHR11895">
    <property type="entry name" value="TRANSAMIDASE"/>
    <property type="match status" value="1"/>
</dbReference>
<dbReference type="AlphaFoldDB" id="A0A5E5AYB8"/>
<dbReference type="Gene3D" id="3.90.1300.10">
    <property type="entry name" value="Amidase signature (AS) domain"/>
    <property type="match status" value="1"/>
</dbReference>
<feature type="compositionally biased region" description="Basic and acidic residues" evidence="2">
    <location>
        <begin position="156"/>
        <end position="167"/>
    </location>
</feature>
<dbReference type="PROSITE" id="PS51318">
    <property type="entry name" value="TAT"/>
    <property type="match status" value="1"/>
</dbReference>
<organism evidence="4 5">
    <name type="scientific">Pandoraea sputorum</name>
    <dbReference type="NCBI Taxonomy" id="93222"/>
    <lineage>
        <taxon>Bacteria</taxon>
        <taxon>Pseudomonadati</taxon>
        <taxon>Pseudomonadota</taxon>
        <taxon>Betaproteobacteria</taxon>
        <taxon>Burkholderiales</taxon>
        <taxon>Burkholderiaceae</taxon>
        <taxon>Pandoraea</taxon>
    </lineage>
</organism>
<dbReference type="EMBL" id="CABPSR010000002">
    <property type="protein sequence ID" value="VVE77755.1"/>
    <property type="molecule type" value="Genomic_DNA"/>
</dbReference>
<dbReference type="InterPro" id="IPR006311">
    <property type="entry name" value="TAT_signal"/>
</dbReference>